<dbReference type="HOGENOM" id="CLU_2522787_0_0_11"/>
<keyword evidence="1" id="KW-0812">Transmembrane</keyword>
<evidence type="ECO:0000256" key="1">
    <source>
        <dbReference type="SAM" id="Phobius"/>
    </source>
</evidence>
<keyword evidence="1" id="KW-1133">Transmembrane helix</keyword>
<name>E3D8Y6_GARV3</name>
<protein>
    <submittedName>
        <fullName evidence="2">Uncharacterized protein</fullName>
    </submittedName>
</protein>
<reference evidence="2 3" key="1">
    <citation type="journal article" date="2010" name="PLoS ONE">
        <title>Comparative genomics of Gardnerella vaginalis strains reveals substantial differences in metabolic and virulence potential.</title>
        <authorList>
            <person name="Yeoman C.J."/>
            <person name="Yildirim S."/>
            <person name="Thomas S.M."/>
            <person name="Durkin A.S."/>
            <person name="Torralba M."/>
            <person name="Sutton G."/>
            <person name="Buhay C.J."/>
            <person name="Ding Y."/>
            <person name="Dugan-Rocha S.P."/>
            <person name="Muzny D.M."/>
            <person name="Qin X."/>
            <person name="Gibbs R.A."/>
            <person name="Leigh S.R."/>
            <person name="Stumpf R."/>
            <person name="White B.A."/>
            <person name="Highlander S.K."/>
            <person name="Nelson K.E."/>
            <person name="Wilson B.A."/>
        </authorList>
    </citation>
    <scope>NUCLEOTIDE SEQUENCE [LARGE SCALE GENOMIC DNA]</scope>
    <source>
        <strain evidence="3">ATCC 14019 / 317</strain>
    </source>
</reference>
<organism evidence="2 3">
    <name type="scientific">Gardnerella vaginalis (strain ATCC 14019 / 317)</name>
    <dbReference type="NCBI Taxonomy" id="525284"/>
    <lineage>
        <taxon>Bacteria</taxon>
        <taxon>Bacillati</taxon>
        <taxon>Actinomycetota</taxon>
        <taxon>Actinomycetes</taxon>
        <taxon>Bifidobacteriales</taxon>
        <taxon>Bifidobacteriaceae</taxon>
        <taxon>Gardnerella</taxon>
    </lineage>
</organism>
<dbReference type="KEGG" id="gvg:HMPREF0421_20448"/>
<feature type="transmembrane region" description="Helical" evidence="1">
    <location>
        <begin position="53"/>
        <end position="76"/>
    </location>
</feature>
<keyword evidence="1" id="KW-0472">Membrane</keyword>
<evidence type="ECO:0000313" key="2">
    <source>
        <dbReference type="EMBL" id="ADP38530.1"/>
    </source>
</evidence>
<dbReference type="EMBL" id="CP002104">
    <property type="protein sequence ID" value="ADP38530.1"/>
    <property type="molecule type" value="Genomic_DNA"/>
</dbReference>
<dbReference type="Proteomes" id="UP000001453">
    <property type="component" value="Chromosome"/>
</dbReference>
<accession>E3D8Y6</accession>
<feature type="transmembrane region" description="Helical" evidence="1">
    <location>
        <begin position="6"/>
        <end position="27"/>
    </location>
</feature>
<evidence type="ECO:0000313" key="3">
    <source>
        <dbReference type="Proteomes" id="UP000001453"/>
    </source>
</evidence>
<dbReference type="AlphaFoldDB" id="E3D8Y6"/>
<gene>
    <name evidence="2" type="ordered locus">HMPREF0421_20448</name>
</gene>
<sequence length="84" mass="9404">MQVIFYLYLYVLWGEYGVGCVSTLARFKCAHVFAARKVHWTLRLSGSALRIAFARYALSAKAGLAPAFVVVFAQMINKLGKIFL</sequence>
<proteinExistence type="predicted"/>